<reference evidence="2 3" key="1">
    <citation type="journal article" date="2018" name="Mol. Biol. Evol.">
        <title>Analysis of the draft genome of the red seaweed Gracilariopsis chorda provides insights into genome size evolution in Rhodophyta.</title>
        <authorList>
            <person name="Lee J."/>
            <person name="Yang E.C."/>
            <person name="Graf L."/>
            <person name="Yang J.H."/>
            <person name="Qiu H."/>
            <person name="Zel Zion U."/>
            <person name="Chan C.X."/>
            <person name="Stephens T.G."/>
            <person name="Weber A.P.M."/>
            <person name="Boo G.H."/>
            <person name="Boo S.M."/>
            <person name="Kim K.M."/>
            <person name="Shin Y."/>
            <person name="Jung M."/>
            <person name="Lee S.J."/>
            <person name="Yim H.S."/>
            <person name="Lee J.H."/>
            <person name="Bhattacharya D."/>
            <person name="Yoon H.S."/>
        </authorList>
    </citation>
    <scope>NUCLEOTIDE SEQUENCE [LARGE SCALE GENOMIC DNA]</scope>
    <source>
        <strain evidence="2 3">SKKU-2015</strain>
        <tissue evidence="2">Whole body</tissue>
    </source>
</reference>
<dbReference type="InterPro" id="IPR025714">
    <property type="entry name" value="Methyltranfer_dom"/>
</dbReference>
<dbReference type="STRING" id="448386.A0A2V3IVU8"/>
<comment type="caution">
    <text evidence="2">The sequence shown here is derived from an EMBL/GenBank/DDBJ whole genome shotgun (WGS) entry which is preliminary data.</text>
</comment>
<evidence type="ECO:0000313" key="2">
    <source>
        <dbReference type="EMBL" id="PXF45260.1"/>
    </source>
</evidence>
<accession>A0A2V3IVU8</accession>
<keyword evidence="3" id="KW-1185">Reference proteome</keyword>
<dbReference type="Pfam" id="PF22547">
    <property type="entry name" value="2H-SAK"/>
    <property type="match status" value="1"/>
</dbReference>
<dbReference type="GO" id="GO:0003676">
    <property type="term" value="F:nucleic acid binding"/>
    <property type="evidence" value="ECO:0007669"/>
    <property type="project" value="UniProtKB-UniRule"/>
</dbReference>
<keyword evidence="2" id="KW-0808">Transferase</keyword>
<dbReference type="Proteomes" id="UP000247409">
    <property type="component" value="Unassembled WGS sequence"/>
</dbReference>
<dbReference type="SUPFAM" id="SSF82708">
    <property type="entry name" value="R3H domain"/>
    <property type="match status" value="1"/>
</dbReference>
<evidence type="ECO:0000259" key="1">
    <source>
        <dbReference type="PROSITE" id="PS51061"/>
    </source>
</evidence>
<dbReference type="CDD" id="cd02440">
    <property type="entry name" value="AdoMet_MTases"/>
    <property type="match status" value="1"/>
</dbReference>
<proteinExistence type="predicted"/>
<dbReference type="PROSITE" id="PS51061">
    <property type="entry name" value="R3H"/>
    <property type="match status" value="1"/>
</dbReference>
<dbReference type="GO" id="GO:0016740">
    <property type="term" value="F:transferase activity"/>
    <property type="evidence" value="ECO:0007669"/>
    <property type="project" value="UniProtKB-KW"/>
</dbReference>
<dbReference type="InterPro" id="IPR054498">
    <property type="entry name" value="2H-SAK"/>
</dbReference>
<dbReference type="InterPro" id="IPR001374">
    <property type="entry name" value="R3H_dom"/>
</dbReference>
<protein>
    <submittedName>
        <fullName evidence="2">Glutathione S-transferase C-terminal domain-containing protein</fullName>
    </submittedName>
</protein>
<dbReference type="CDD" id="cd02325">
    <property type="entry name" value="R3H"/>
    <property type="match status" value="1"/>
</dbReference>
<dbReference type="AlphaFoldDB" id="A0A2V3IVU8"/>
<feature type="domain" description="R3H" evidence="1">
    <location>
        <begin position="355"/>
        <end position="420"/>
    </location>
</feature>
<dbReference type="InterPro" id="IPR036867">
    <property type="entry name" value="R3H_dom_sf"/>
</dbReference>
<gene>
    <name evidence="2" type="ORF">BWQ96_04959</name>
</gene>
<organism evidence="2 3">
    <name type="scientific">Gracilariopsis chorda</name>
    <dbReference type="NCBI Taxonomy" id="448386"/>
    <lineage>
        <taxon>Eukaryota</taxon>
        <taxon>Rhodophyta</taxon>
        <taxon>Florideophyceae</taxon>
        <taxon>Rhodymeniophycidae</taxon>
        <taxon>Gracilariales</taxon>
        <taxon>Gracilariaceae</taxon>
        <taxon>Gracilariopsis</taxon>
    </lineage>
</organism>
<dbReference type="Gene3D" id="3.40.50.150">
    <property type="entry name" value="Vaccinia Virus protein VP39"/>
    <property type="match status" value="1"/>
</dbReference>
<dbReference type="SUPFAM" id="SSF53335">
    <property type="entry name" value="S-adenosyl-L-methionine-dependent methyltransferases"/>
    <property type="match status" value="1"/>
</dbReference>
<name>A0A2V3IVU8_9FLOR</name>
<dbReference type="InterPro" id="IPR029063">
    <property type="entry name" value="SAM-dependent_MTases_sf"/>
</dbReference>
<sequence>MDPLKTTIPKRVKGLDFKAAEQLTRRLLLHDAALPVYSLLPPTPPSPTVTAFLQPTGFSVLPSAVDPASKGHTGLTPRYGVPPARADNKRSQIRFLISVLAVFVDAHPNPNPVVVDFCGGCGHVALVIAAVFPQCRVYIVDGNKVALSIAKERAKSAELRNVQTYHTTVQNFSLRFDIALALHGCGGASDAVISAAVRTRAALIVVPCCVGAIVTSRGSVTGAAISHKDSVLDIFGKAKIDWHVPRSALFRSLFREGDYDCLAKAADFGEHGVDDWRKISKALLEWDRLQWLREGQYHARLAKMRPLSCTPKNDVLLAWPRTYSSSFQPEWPLDGLANGFVRDVVEGSVLNGLGLAEVTEVERMLQNLVCDANSPGVYRSSAGAGKRRRKVVHAVAESMGLWHRSDGRGTQRSVLVRRTPHWPFFLDTYVGVGGPIIEAISAAFVSKVPEHLADRRVLVRGRPHHITIVSPVEYGCLDSQYRTDRAACLELVSQQLFGTSLKVMGLGRVQRSAKPSTLVSWDGNAVEDTTSYYPNDVKHEVFFVVIEWPEAQQLRGQMGLPVKDLHITLGFTEKDIHNCRKDLNTLIYPVSSEYKLTVP</sequence>
<dbReference type="OrthoDB" id="206598at2759"/>
<dbReference type="GO" id="GO:0005737">
    <property type="term" value="C:cytoplasm"/>
    <property type="evidence" value="ECO:0007669"/>
    <property type="project" value="TreeGrafter"/>
</dbReference>
<dbReference type="EMBL" id="NBIV01000065">
    <property type="protein sequence ID" value="PXF45260.1"/>
    <property type="molecule type" value="Genomic_DNA"/>
</dbReference>
<dbReference type="PANTHER" id="PTHR13369:SF0">
    <property type="entry name" value="GLUTATHIONE S-TRANSFERASE C-TERMINAL DOMAIN-CONTAINING PROTEIN"/>
    <property type="match status" value="1"/>
</dbReference>
<evidence type="ECO:0000313" key="3">
    <source>
        <dbReference type="Proteomes" id="UP000247409"/>
    </source>
</evidence>
<dbReference type="Gene3D" id="3.30.1370.50">
    <property type="entry name" value="R3H-like domain"/>
    <property type="match status" value="1"/>
</dbReference>
<dbReference type="Pfam" id="PF13679">
    <property type="entry name" value="Methyltransf_32"/>
    <property type="match status" value="1"/>
</dbReference>
<dbReference type="PANTHER" id="PTHR13369">
    <property type="match status" value="1"/>
</dbReference>